<gene>
    <name evidence="1" type="ORF">K1T71_001737</name>
</gene>
<comment type="caution">
    <text evidence="1">The sequence shown here is derived from an EMBL/GenBank/DDBJ whole genome shotgun (WGS) entry which is preliminary data.</text>
</comment>
<sequence>MQCLKFTLFLALLVVPEPAPAWRAEIVKSWARTLGDELWGLSEALTKSDQIRIKYKQMNASVKKKDGKQILESSLRSVSTMLTRKINAVKCIHATAEKLAKEFSYIEKADEHTQFEYCSAKYSQFDYVDPKETPNASSEVIRPRFAENTTHYLNVTLEKDSHFYDINVNTNTSCVHVPTNIFYQETKALNAILWTKGLNEIFKKNYQSDPSLAWQYFGSSHGILRFYPGMPWNTKTIDIYDCRVASWYIEAATCSKDVIILFDVSGSMTGFKNYVARRTLRSLLETLSNNDYVNVFTFKHKTAEVIKCFTGLVQATRENVNTIIDRLEPTDDGKKHNVPLEGNANLTLAYIKAFKTLEERREHCNVSSTQGCNQMVMVITDYVPGNLTEVFEEYNRVTVGNNTYTPVRVFTYLIGKEVTNVAEIQWMACSNRGYFVHIHSVEEVQQQVLKYINVIARPMILDGSEPPPTWTHANIDYTRTTYWGVSGDVDKPDEDKLVTSVAIPAFDNKRNENGKDAILLGVAGTDVPIDSIAKLAQPHQLGVNGYSFIVSNNGYLLLHPLLITTINGVMQDNYNSVDFVEVEQVDDGKDSRELGYKIKELRKSLVDGVDGSMKNVEVLYHYDNMRRIARVKHDYFFNKLEQTPFSMGISLPEGYGDTELLLKDNPLEAKQGKELTGINVTDYFRFSYRVHPDWVYCKYHYLEGHESDNPEEEIWKFLVRLSKNNLNITIKQYDDDDSKITNFTVETHCGSARRGLGLDDYYCNEDLVKQLVFDAKLSAPYFEKWNAAKEEEELAKKYNVSVRFIATSSGLTRWHYIHDPDKNEVVDDEGKRHRNYTEEIFGSKYVTAIEETWYKAAVLQHMINKESLVISTPLPILDDIIKDAPSVQKDGDITITASYAIFYKDGESETPASVVGFEYSFHHFYSRFLELTKTSWNGIRELSCEGKGYDCYVIDSSGYVVLARDIEQVGKFFGTVNTYVMQSFLDKNIYDHVEVFNYQALCPFEWLLSTDSAWSLQTPFTVVGNLMRWLLWEAMLLVSQLYNWDYYSYALDVDEADYIDQIPEEPIIENDTISSVKETKEERPFSCDHRIRLFILNQSYFLEAMGASPTVSQDEPGDCHPAYWASHVTKTNLLLVVIKTENRIYSSDCKKSPNTKPQPTTNSTDNRAPCHKLDLGNLPRRRLEGCYTYHDREKNIMDCGLGSLARSNPVIFISMVALVLLFPRRL</sequence>
<protein>
    <submittedName>
        <fullName evidence="1">Uncharacterized protein</fullName>
    </submittedName>
</protein>
<proteinExistence type="predicted"/>
<accession>A0ACC1DFE6</accession>
<evidence type="ECO:0000313" key="2">
    <source>
        <dbReference type="Proteomes" id="UP000824533"/>
    </source>
</evidence>
<reference evidence="1 2" key="1">
    <citation type="journal article" date="2021" name="Front. Genet.">
        <title>Chromosome-Level Genome Assembly Reveals Significant Gene Expansion in the Toll and IMD Signaling Pathways of Dendrolimus kikuchii.</title>
        <authorList>
            <person name="Zhou J."/>
            <person name="Wu P."/>
            <person name="Xiong Z."/>
            <person name="Liu N."/>
            <person name="Zhao N."/>
            <person name="Ji M."/>
            <person name="Qiu Y."/>
            <person name="Yang B."/>
        </authorList>
    </citation>
    <scope>NUCLEOTIDE SEQUENCE [LARGE SCALE GENOMIC DNA]</scope>
    <source>
        <strain evidence="1">Ann1</strain>
    </source>
</reference>
<name>A0ACC1DFE6_9NEOP</name>
<dbReference type="EMBL" id="CM034389">
    <property type="protein sequence ID" value="KAJ0182368.1"/>
    <property type="molecule type" value="Genomic_DNA"/>
</dbReference>
<evidence type="ECO:0000313" key="1">
    <source>
        <dbReference type="EMBL" id="KAJ0182368.1"/>
    </source>
</evidence>
<dbReference type="Proteomes" id="UP000824533">
    <property type="component" value="Linkage Group LG03"/>
</dbReference>
<organism evidence="1 2">
    <name type="scientific">Dendrolimus kikuchii</name>
    <dbReference type="NCBI Taxonomy" id="765133"/>
    <lineage>
        <taxon>Eukaryota</taxon>
        <taxon>Metazoa</taxon>
        <taxon>Ecdysozoa</taxon>
        <taxon>Arthropoda</taxon>
        <taxon>Hexapoda</taxon>
        <taxon>Insecta</taxon>
        <taxon>Pterygota</taxon>
        <taxon>Neoptera</taxon>
        <taxon>Endopterygota</taxon>
        <taxon>Lepidoptera</taxon>
        <taxon>Glossata</taxon>
        <taxon>Ditrysia</taxon>
        <taxon>Bombycoidea</taxon>
        <taxon>Lasiocampidae</taxon>
        <taxon>Dendrolimus</taxon>
    </lineage>
</organism>
<keyword evidence="2" id="KW-1185">Reference proteome</keyword>